<dbReference type="InParanoid" id="E9HF94"/>
<dbReference type="HOGENOM" id="CLU_113853_0_0_1"/>
<dbReference type="PhylomeDB" id="E9HF94"/>
<proteinExistence type="predicted"/>
<sequence length="153" mass="17351">MAGRGRLLLEPGFVYDEVNLTPPPQVGRVFDWPRPKTAENQRYNTYSSDDDEEPSPVPISEPRTRQIMAVIPSVRSRVPRPVSTTVQTPEQQPAAPAGSAAPQPNTRPTPENNPALALDQLNLLRQYIIDQEELKQRYFSDLRSLNRRYGDDR</sequence>
<accession>E9HF94</accession>
<evidence type="ECO:0000313" key="3">
    <source>
        <dbReference type="Proteomes" id="UP000000305"/>
    </source>
</evidence>
<dbReference type="AlphaFoldDB" id="E9HF94"/>
<name>E9HF94_DAPPU</name>
<feature type="compositionally biased region" description="Low complexity" evidence="1">
    <location>
        <begin position="73"/>
        <end position="104"/>
    </location>
</feature>
<gene>
    <name evidence="2" type="ORF">DAPPUDRAFT_328964</name>
</gene>
<feature type="region of interest" description="Disordered" evidence="1">
    <location>
        <begin position="73"/>
        <end position="116"/>
    </location>
</feature>
<dbReference type="KEGG" id="dpx:DAPPUDRAFT_328964"/>
<evidence type="ECO:0000313" key="2">
    <source>
        <dbReference type="EMBL" id="EFX69598.1"/>
    </source>
</evidence>
<evidence type="ECO:0000256" key="1">
    <source>
        <dbReference type="SAM" id="MobiDB-lite"/>
    </source>
</evidence>
<organism evidence="2 3">
    <name type="scientific">Daphnia pulex</name>
    <name type="common">Water flea</name>
    <dbReference type="NCBI Taxonomy" id="6669"/>
    <lineage>
        <taxon>Eukaryota</taxon>
        <taxon>Metazoa</taxon>
        <taxon>Ecdysozoa</taxon>
        <taxon>Arthropoda</taxon>
        <taxon>Crustacea</taxon>
        <taxon>Branchiopoda</taxon>
        <taxon>Diplostraca</taxon>
        <taxon>Cladocera</taxon>
        <taxon>Anomopoda</taxon>
        <taxon>Daphniidae</taxon>
        <taxon>Daphnia</taxon>
    </lineage>
</organism>
<protein>
    <submittedName>
        <fullName evidence="2">Uncharacterized protein</fullName>
    </submittedName>
</protein>
<dbReference type="Proteomes" id="UP000000305">
    <property type="component" value="Unassembled WGS sequence"/>
</dbReference>
<reference evidence="2 3" key="1">
    <citation type="journal article" date="2011" name="Science">
        <title>The ecoresponsive genome of Daphnia pulex.</title>
        <authorList>
            <person name="Colbourne J.K."/>
            <person name="Pfrender M.E."/>
            <person name="Gilbert D."/>
            <person name="Thomas W.K."/>
            <person name="Tucker A."/>
            <person name="Oakley T.H."/>
            <person name="Tokishita S."/>
            <person name="Aerts A."/>
            <person name="Arnold G.J."/>
            <person name="Basu M.K."/>
            <person name="Bauer D.J."/>
            <person name="Caceres C.E."/>
            <person name="Carmel L."/>
            <person name="Casola C."/>
            <person name="Choi J.H."/>
            <person name="Detter J.C."/>
            <person name="Dong Q."/>
            <person name="Dusheyko S."/>
            <person name="Eads B.D."/>
            <person name="Frohlich T."/>
            <person name="Geiler-Samerotte K.A."/>
            <person name="Gerlach D."/>
            <person name="Hatcher P."/>
            <person name="Jogdeo S."/>
            <person name="Krijgsveld J."/>
            <person name="Kriventseva E.V."/>
            <person name="Kultz D."/>
            <person name="Laforsch C."/>
            <person name="Lindquist E."/>
            <person name="Lopez J."/>
            <person name="Manak J.R."/>
            <person name="Muller J."/>
            <person name="Pangilinan J."/>
            <person name="Patwardhan R.P."/>
            <person name="Pitluck S."/>
            <person name="Pritham E.J."/>
            <person name="Rechtsteiner A."/>
            <person name="Rho M."/>
            <person name="Rogozin I.B."/>
            <person name="Sakarya O."/>
            <person name="Salamov A."/>
            <person name="Schaack S."/>
            <person name="Shapiro H."/>
            <person name="Shiga Y."/>
            <person name="Skalitzky C."/>
            <person name="Smith Z."/>
            <person name="Souvorov A."/>
            <person name="Sung W."/>
            <person name="Tang Z."/>
            <person name="Tsuchiya D."/>
            <person name="Tu H."/>
            <person name="Vos H."/>
            <person name="Wang M."/>
            <person name="Wolf Y.I."/>
            <person name="Yamagata H."/>
            <person name="Yamada T."/>
            <person name="Ye Y."/>
            <person name="Shaw J.R."/>
            <person name="Andrews J."/>
            <person name="Crease T.J."/>
            <person name="Tang H."/>
            <person name="Lucas S.M."/>
            <person name="Robertson H.M."/>
            <person name="Bork P."/>
            <person name="Koonin E.V."/>
            <person name="Zdobnov E.M."/>
            <person name="Grigoriev I.V."/>
            <person name="Lynch M."/>
            <person name="Boore J.L."/>
        </authorList>
    </citation>
    <scope>NUCLEOTIDE SEQUENCE [LARGE SCALE GENOMIC DNA]</scope>
</reference>
<dbReference type="EMBL" id="GL732634">
    <property type="protein sequence ID" value="EFX69598.1"/>
    <property type="molecule type" value="Genomic_DNA"/>
</dbReference>
<keyword evidence="3" id="KW-1185">Reference proteome</keyword>
<feature type="region of interest" description="Disordered" evidence="1">
    <location>
        <begin position="29"/>
        <end position="61"/>
    </location>
</feature>